<dbReference type="Proteomes" id="UP000041254">
    <property type="component" value="Unassembled WGS sequence"/>
</dbReference>
<comment type="pathway">
    <text evidence="2">Glycan metabolism; N-glycan metabolism.</text>
</comment>
<dbReference type="InterPro" id="IPR017853">
    <property type="entry name" value="GH"/>
</dbReference>
<dbReference type="InterPro" id="IPR013780">
    <property type="entry name" value="Glyco_hydro_b"/>
</dbReference>
<organism evidence="16 17">
    <name type="scientific">Vitrella brassicaformis (strain CCMP3155)</name>
    <dbReference type="NCBI Taxonomy" id="1169540"/>
    <lineage>
        <taxon>Eukaryota</taxon>
        <taxon>Sar</taxon>
        <taxon>Alveolata</taxon>
        <taxon>Colpodellida</taxon>
        <taxon>Vitrellaceae</taxon>
        <taxon>Vitrella</taxon>
    </lineage>
</organism>
<dbReference type="GO" id="GO:0005975">
    <property type="term" value="P:carbohydrate metabolic process"/>
    <property type="evidence" value="ECO:0007669"/>
    <property type="project" value="InterPro"/>
</dbReference>
<dbReference type="PROSITE" id="PS00129">
    <property type="entry name" value="GLYCOSYL_HYDROL_F31_1"/>
    <property type="match status" value="1"/>
</dbReference>
<dbReference type="PANTHER" id="PTHR22762:SF54">
    <property type="entry name" value="BCDNA.GH04962"/>
    <property type="match status" value="1"/>
</dbReference>
<dbReference type="GO" id="GO:0006491">
    <property type="term" value="P:N-glycan processing"/>
    <property type="evidence" value="ECO:0007669"/>
    <property type="project" value="TreeGrafter"/>
</dbReference>
<dbReference type="Gene3D" id="2.60.40.1760">
    <property type="entry name" value="glycosyl hydrolase (family 31)"/>
    <property type="match status" value="1"/>
</dbReference>
<dbReference type="CDD" id="cd06603">
    <property type="entry name" value="GH31_GANC_GANAB_alpha"/>
    <property type="match status" value="1"/>
</dbReference>
<evidence type="ECO:0000259" key="13">
    <source>
        <dbReference type="Pfam" id="PF01055"/>
    </source>
</evidence>
<dbReference type="InterPro" id="IPR011013">
    <property type="entry name" value="Gal_mutarotase_sf_dom"/>
</dbReference>
<feature type="domain" description="Glycosyl hydrolase family 31 C-terminal" evidence="15">
    <location>
        <begin position="757"/>
        <end position="849"/>
    </location>
</feature>
<dbReference type="SUPFAM" id="SSF51011">
    <property type="entry name" value="Glycosyl hydrolase domain"/>
    <property type="match status" value="1"/>
</dbReference>
<keyword evidence="8 10" id="KW-0326">Glycosidase</keyword>
<feature type="domain" description="Glycoside hydrolase family 31 N-terminal" evidence="14">
    <location>
        <begin position="92"/>
        <end position="372"/>
    </location>
</feature>
<feature type="domain" description="Glycoside hydrolase family 31 TIM barrel" evidence="13">
    <location>
        <begin position="422"/>
        <end position="749"/>
    </location>
</feature>
<evidence type="ECO:0000256" key="12">
    <source>
        <dbReference type="SAM" id="SignalP"/>
    </source>
</evidence>
<dbReference type="Pfam" id="PF01055">
    <property type="entry name" value="Glyco_hydro_31_2nd"/>
    <property type="match status" value="1"/>
</dbReference>
<dbReference type="InParanoid" id="A0A0G4EZN5"/>
<dbReference type="AlphaFoldDB" id="A0A0G4EZN5"/>
<dbReference type="Gene3D" id="3.20.20.80">
    <property type="entry name" value="Glycosidases"/>
    <property type="match status" value="2"/>
</dbReference>
<feature type="chain" id="PRO_5005188527" description="Glucosidase II subunit alpha" evidence="12">
    <location>
        <begin position="27"/>
        <end position="1006"/>
    </location>
</feature>
<evidence type="ECO:0000256" key="5">
    <source>
        <dbReference type="ARBA" id="ARBA00022801"/>
    </source>
</evidence>
<comment type="subcellular location">
    <subcellularLocation>
        <location evidence="1">Endoplasmic reticulum</location>
    </subcellularLocation>
</comment>
<dbReference type="OMA" id="MLPFWYT"/>
<evidence type="ECO:0000256" key="1">
    <source>
        <dbReference type="ARBA" id="ARBA00004240"/>
    </source>
</evidence>
<feature type="region of interest" description="Disordered" evidence="11">
    <location>
        <begin position="195"/>
        <end position="258"/>
    </location>
</feature>
<proteinExistence type="inferred from homology"/>
<evidence type="ECO:0000313" key="16">
    <source>
        <dbReference type="EMBL" id="CEM04598.1"/>
    </source>
</evidence>
<dbReference type="VEuPathDB" id="CryptoDB:Vbra_14039"/>
<dbReference type="GO" id="GO:0005783">
    <property type="term" value="C:endoplasmic reticulum"/>
    <property type="evidence" value="ECO:0007669"/>
    <property type="project" value="UniProtKB-SubCell"/>
</dbReference>
<dbReference type="EMBL" id="CDMY01000354">
    <property type="protein sequence ID" value="CEM04598.1"/>
    <property type="molecule type" value="Genomic_DNA"/>
</dbReference>
<reference evidence="16 17" key="1">
    <citation type="submission" date="2014-11" db="EMBL/GenBank/DDBJ databases">
        <authorList>
            <person name="Zhu J."/>
            <person name="Qi W."/>
            <person name="Song R."/>
        </authorList>
    </citation>
    <scope>NUCLEOTIDE SEQUENCE [LARGE SCALE GENOMIC DNA]</scope>
</reference>
<evidence type="ECO:0000259" key="14">
    <source>
        <dbReference type="Pfam" id="PF13802"/>
    </source>
</evidence>
<evidence type="ECO:0000256" key="9">
    <source>
        <dbReference type="ARBA" id="ARBA00042895"/>
    </source>
</evidence>
<dbReference type="Pfam" id="PF13802">
    <property type="entry name" value="Gal_mutarotas_2"/>
    <property type="match status" value="1"/>
</dbReference>
<dbReference type="STRING" id="1169540.A0A0G4EZN5"/>
<evidence type="ECO:0000256" key="8">
    <source>
        <dbReference type="ARBA" id="ARBA00023295"/>
    </source>
</evidence>
<dbReference type="InterPro" id="IPR000322">
    <property type="entry name" value="Glyco_hydro_31_TIM"/>
</dbReference>
<dbReference type="InterPro" id="IPR025887">
    <property type="entry name" value="Glyco_hydro_31_N_dom"/>
</dbReference>
<dbReference type="PhylomeDB" id="A0A0G4EZN5"/>
<dbReference type="OrthoDB" id="440381at2759"/>
<keyword evidence="4 12" id="KW-0732">Signal</keyword>
<gene>
    <name evidence="16" type="ORF">Vbra_14039</name>
</gene>
<feature type="signal peptide" evidence="12">
    <location>
        <begin position="1"/>
        <end position="26"/>
    </location>
</feature>
<evidence type="ECO:0000256" key="4">
    <source>
        <dbReference type="ARBA" id="ARBA00022729"/>
    </source>
</evidence>
<evidence type="ECO:0000256" key="10">
    <source>
        <dbReference type="RuleBase" id="RU361185"/>
    </source>
</evidence>
<evidence type="ECO:0000256" key="3">
    <source>
        <dbReference type="ARBA" id="ARBA00007806"/>
    </source>
</evidence>
<dbReference type="InterPro" id="IPR048395">
    <property type="entry name" value="Glyco_hydro_31_C"/>
</dbReference>
<evidence type="ECO:0000256" key="7">
    <source>
        <dbReference type="ARBA" id="ARBA00023180"/>
    </source>
</evidence>
<dbReference type="GO" id="GO:0030246">
    <property type="term" value="F:carbohydrate binding"/>
    <property type="evidence" value="ECO:0007669"/>
    <property type="project" value="InterPro"/>
</dbReference>
<accession>A0A0G4EZN5</accession>
<dbReference type="SUPFAM" id="SSF74650">
    <property type="entry name" value="Galactose mutarotase-like"/>
    <property type="match status" value="1"/>
</dbReference>
<evidence type="ECO:0000256" key="6">
    <source>
        <dbReference type="ARBA" id="ARBA00022824"/>
    </source>
</evidence>
<dbReference type="CDD" id="cd14752">
    <property type="entry name" value="GH31_N"/>
    <property type="match status" value="1"/>
</dbReference>
<keyword evidence="17" id="KW-1185">Reference proteome</keyword>
<dbReference type="SUPFAM" id="SSF51445">
    <property type="entry name" value="(Trans)glycosidases"/>
    <property type="match status" value="1"/>
</dbReference>
<dbReference type="InterPro" id="IPR030458">
    <property type="entry name" value="Glyco_hydro_31_AS"/>
</dbReference>
<protein>
    <recommendedName>
        <fullName evidence="9">Glucosidase II subunit alpha</fullName>
    </recommendedName>
</protein>
<dbReference type="GO" id="GO:0090599">
    <property type="term" value="F:alpha-glucosidase activity"/>
    <property type="evidence" value="ECO:0007669"/>
    <property type="project" value="TreeGrafter"/>
</dbReference>
<feature type="compositionally biased region" description="Basic and acidic residues" evidence="11">
    <location>
        <begin position="237"/>
        <end position="258"/>
    </location>
</feature>
<evidence type="ECO:0000256" key="2">
    <source>
        <dbReference type="ARBA" id="ARBA00004833"/>
    </source>
</evidence>
<keyword evidence="6" id="KW-0256">Endoplasmic reticulum</keyword>
<feature type="compositionally biased region" description="Acidic residues" evidence="11">
    <location>
        <begin position="215"/>
        <end position="226"/>
    </location>
</feature>
<sequence>MALARRLRMISLLLAISTWLLPSALSVDRHKFKKCSESSPCRRYRSYISRVQALPDSLYTVDPSSVAFDKNNVTLTWTVSHRHHDGKLQGVLQVLEGGALRVTVDEVAGLRERYRLPKDDAIVDSQLRPQHGADVSVGATESAVSFGCWDATAKSITPGRVVLQHSPFKLAFYVRQRLVQVVNGDQLMNLERYRKKEEPPPPPQPPAAQAAAADGEADEEGDEGDEQQQQQEQQEGDEGKKEAAAEAEGVAKDEPEAKVIVDAVSVDADGAWEESFGGHRDSRPHGPSAVGVDVAFIGVEHVYGLPEHAAPMPLPSYPEPYRFFNLDVFEYELDNEMALYGTVPHLVAIHDSPKGQPPVVTGFLWTNPSESWAKLMQETKEGDLPTKYSWWVAETGVMDFFVFLGPTPMNVMKQFHSVAGLPTMPPLFALGKHQCRWNYKDEADVFDVDSNFDKHDIPYDVIWLDIEHTDGKKYFTWNNHLFPKPAEMIDKIAAKGRKMVTIVDPHIKKDDNYYVYRECRHQDLFVKKPDGTQYEGWCWPGSSFYPDFTNPQVRDFWASLFDLSRYEGSTKDLFIWNDMNEPSVFNGPEVSMQRDIIHYGQREHREVHNLYGMYYHRATFEGLTRRDPNQRPFVLTRSFFIGTHRYGYVWTGDNAAEWSHLEISIPMLLSHALGGISYIGADVGGFFKNPEPELLYRWHQLGIWYPFYRAHAHLETARREPWLFGQEVTDIIRDTVTTRYRMLPYLYTATALFAMRGEPIIRPLWFDNAFISDPQTYTISDQMMVGGSVMVKAVTQPMAKNSTAAVYLPENPGGWYDFYTGARLSGGQTHVVSLSQRYVPTYVRAGSVLVSKGRRRRSSTQQRLDPFTVDVYPSDKGEATGLIYEDDHNSWAYKKGEFLFQQLDFRQNTLTAKSLPLPLDDKTPTAKDFTPHSLTKKDFTPHNLNIESIRVHGAPASVSECKAKGAPVHCRSREEPRGGGVYVVAVKKPPVKIGEEGWTVTVGTAV</sequence>
<keyword evidence="7" id="KW-0325">Glycoprotein</keyword>
<dbReference type="Gene3D" id="2.60.40.1180">
    <property type="entry name" value="Golgi alpha-mannosidase II"/>
    <property type="match status" value="2"/>
</dbReference>
<dbReference type="PANTHER" id="PTHR22762">
    <property type="entry name" value="ALPHA-GLUCOSIDASE"/>
    <property type="match status" value="1"/>
</dbReference>
<evidence type="ECO:0000256" key="11">
    <source>
        <dbReference type="SAM" id="MobiDB-lite"/>
    </source>
</evidence>
<comment type="similarity">
    <text evidence="3 10">Belongs to the glycosyl hydrolase 31 family.</text>
</comment>
<dbReference type="FunFam" id="3.20.20.80:FF:000039">
    <property type="entry name" value="Glucosidase, alpha neutral C"/>
    <property type="match status" value="1"/>
</dbReference>
<dbReference type="Pfam" id="PF21365">
    <property type="entry name" value="Glyco_hydro_31_3rd"/>
    <property type="match status" value="1"/>
</dbReference>
<name>A0A0G4EZN5_VITBC</name>
<keyword evidence="5 10" id="KW-0378">Hydrolase</keyword>
<evidence type="ECO:0000259" key="15">
    <source>
        <dbReference type="Pfam" id="PF21365"/>
    </source>
</evidence>
<evidence type="ECO:0000313" key="17">
    <source>
        <dbReference type="Proteomes" id="UP000041254"/>
    </source>
</evidence>